<reference evidence="3 4" key="1">
    <citation type="journal article" date="2011" name="Stand. Genomic Sci.">
        <title>Non-contiguous finished genome sequence and contextual data of the filamentous soil bacterium Ktedonobacter racemifer type strain (SOSP1-21).</title>
        <authorList>
            <person name="Chang Y.J."/>
            <person name="Land M."/>
            <person name="Hauser L."/>
            <person name="Chertkov O."/>
            <person name="Del Rio T.G."/>
            <person name="Nolan M."/>
            <person name="Copeland A."/>
            <person name="Tice H."/>
            <person name="Cheng J.F."/>
            <person name="Lucas S."/>
            <person name="Han C."/>
            <person name="Goodwin L."/>
            <person name="Pitluck S."/>
            <person name="Ivanova N."/>
            <person name="Ovchinikova G."/>
            <person name="Pati A."/>
            <person name="Chen A."/>
            <person name="Palaniappan K."/>
            <person name="Mavromatis K."/>
            <person name="Liolios K."/>
            <person name="Brettin T."/>
            <person name="Fiebig A."/>
            <person name="Rohde M."/>
            <person name="Abt B."/>
            <person name="Goker M."/>
            <person name="Detter J.C."/>
            <person name="Woyke T."/>
            <person name="Bristow J."/>
            <person name="Eisen J.A."/>
            <person name="Markowitz V."/>
            <person name="Hugenholtz P."/>
            <person name="Kyrpides N.C."/>
            <person name="Klenk H.P."/>
            <person name="Lapidus A."/>
        </authorList>
    </citation>
    <scope>NUCLEOTIDE SEQUENCE [LARGE SCALE GENOMIC DNA]</scope>
    <source>
        <strain evidence="4">DSM 44963</strain>
    </source>
</reference>
<organism evidence="3 4">
    <name type="scientific">Ktedonobacter racemifer DSM 44963</name>
    <dbReference type="NCBI Taxonomy" id="485913"/>
    <lineage>
        <taxon>Bacteria</taxon>
        <taxon>Bacillati</taxon>
        <taxon>Chloroflexota</taxon>
        <taxon>Ktedonobacteria</taxon>
        <taxon>Ktedonobacterales</taxon>
        <taxon>Ktedonobacteraceae</taxon>
        <taxon>Ktedonobacter</taxon>
    </lineage>
</organism>
<dbReference type="EMBL" id="ADVG01000001">
    <property type="protein sequence ID" value="EFH89312.1"/>
    <property type="molecule type" value="Genomic_DNA"/>
</dbReference>
<dbReference type="InParanoid" id="D6TIQ5"/>
<keyword evidence="1" id="KW-0863">Zinc-finger</keyword>
<keyword evidence="4" id="KW-1185">Reference proteome</keyword>
<dbReference type="InterPro" id="IPR007527">
    <property type="entry name" value="Znf_SWIM"/>
</dbReference>
<comment type="caution">
    <text evidence="3">The sequence shown here is derived from an EMBL/GenBank/DDBJ whole genome shotgun (WGS) entry which is preliminary data.</text>
</comment>
<dbReference type="OrthoDB" id="9816340at2"/>
<dbReference type="PROSITE" id="PS50966">
    <property type="entry name" value="ZF_SWIM"/>
    <property type="match status" value="1"/>
</dbReference>
<keyword evidence="1" id="KW-0862">Zinc</keyword>
<protein>
    <submittedName>
        <fullName evidence="3">Zinc finger SWIM domain protein</fullName>
    </submittedName>
</protein>
<dbReference type="Pfam" id="PF04434">
    <property type="entry name" value="SWIM"/>
    <property type="match status" value="1"/>
</dbReference>
<evidence type="ECO:0000259" key="2">
    <source>
        <dbReference type="PROSITE" id="PS50966"/>
    </source>
</evidence>
<dbReference type="GO" id="GO:0008270">
    <property type="term" value="F:zinc ion binding"/>
    <property type="evidence" value="ECO:0007669"/>
    <property type="project" value="UniProtKB-KW"/>
</dbReference>
<feature type="domain" description="SWIM-type" evidence="2">
    <location>
        <begin position="52"/>
        <end position="85"/>
    </location>
</feature>
<evidence type="ECO:0000256" key="1">
    <source>
        <dbReference type="PROSITE-ProRule" id="PRU00325"/>
    </source>
</evidence>
<keyword evidence="1" id="KW-0479">Metal-binding</keyword>
<accession>D6TIQ5</accession>
<dbReference type="Proteomes" id="UP000004508">
    <property type="component" value="Unassembled WGS sequence"/>
</dbReference>
<name>D6TIQ5_KTERA</name>
<evidence type="ECO:0000313" key="4">
    <source>
        <dbReference type="Proteomes" id="UP000004508"/>
    </source>
</evidence>
<sequence>MGFDFTTEQVKAIAPDTASLANARKLSNRKHWANLGHNELALWGECQGSALYQVKVELSTLTAQCSCPSRKQPCKHCLGLLLLVSTMGEEITSGDPPDWVTAWLEKRAASLQRKESKQTKEHTAPSEKTVARRQKLVEQGLARLDLWLSDLVRTGLASAETRPDAYWSDMAKQMVDNQLPGVATRIRHLGESIHASPDWTEKLLVQSGQLALLSQAYRNIDTLQPNLQDEVRTQLGWALTEDEVLARGEHVRDTWLFLGSTLEETDKGTTQRNWLYGEQSKRTAMLMQFAPRVNPSFARVYPFGMRRAAELAYWPGAAPSRALIVEQQGELRPFERTLPGEETIDAFLNQVALTLARHPWQDAFLCVLRGVVPVLDQHRWLLCDSAGQALPLAKGEHWRLLALSGGHASHFAGIWNGEVLTPLGILVEGRYYSLSEGR</sequence>
<gene>
    <name evidence="3" type="ORF">Krac_10861</name>
</gene>
<dbReference type="eggNOG" id="COG4715">
    <property type="taxonomic scope" value="Bacteria"/>
</dbReference>
<evidence type="ECO:0000313" key="3">
    <source>
        <dbReference type="EMBL" id="EFH89312.1"/>
    </source>
</evidence>
<proteinExistence type="predicted"/>
<dbReference type="RefSeq" id="WP_007905838.1">
    <property type="nucleotide sequence ID" value="NZ_ADVG01000001.1"/>
</dbReference>
<dbReference type="STRING" id="485913.Krac_10861"/>
<dbReference type="AlphaFoldDB" id="D6TIQ5"/>